<dbReference type="SUPFAM" id="SSF81321">
    <property type="entry name" value="Family A G protein-coupled receptor-like"/>
    <property type="match status" value="1"/>
</dbReference>
<gene>
    <name evidence="13" type="primary">LOC100372933</name>
</gene>
<comment type="subcellular location">
    <subcellularLocation>
        <location evidence="1">Cell membrane</location>
        <topology evidence="1">Multi-pass membrane protein</topology>
    </subcellularLocation>
</comment>
<feature type="transmembrane region" description="Helical" evidence="10">
    <location>
        <begin position="102"/>
        <end position="126"/>
    </location>
</feature>
<feature type="transmembrane region" description="Helical" evidence="10">
    <location>
        <begin position="28"/>
        <end position="54"/>
    </location>
</feature>
<keyword evidence="6 10" id="KW-0472">Membrane</keyword>
<evidence type="ECO:0000256" key="8">
    <source>
        <dbReference type="ARBA" id="ARBA00023224"/>
    </source>
</evidence>
<dbReference type="InterPro" id="IPR000276">
    <property type="entry name" value="GPCR_Rhodpsn"/>
</dbReference>
<name>A0ABM0GUK7_SACKO</name>
<dbReference type="InterPro" id="IPR017452">
    <property type="entry name" value="GPCR_Rhodpsn_7TM"/>
</dbReference>
<evidence type="ECO:0000313" key="13">
    <source>
        <dbReference type="RefSeq" id="XP_002737677.1"/>
    </source>
</evidence>
<feature type="transmembrane region" description="Helical" evidence="10">
    <location>
        <begin position="279"/>
        <end position="298"/>
    </location>
</feature>
<dbReference type="Pfam" id="PF00001">
    <property type="entry name" value="7tm_1"/>
    <property type="match status" value="1"/>
</dbReference>
<sequence length="361" mass="40341">MAEYMSNSTTNSENLLHFREVVEDDPFIAVYLLVTICLCMMGTCGNTLVLLTVIMNKKLHTVSNIFIVNLAVADIGVTSLVDAFTIVGIITSRQFLPPQTTLCAFVGSFCLICCSCSLWNIMAVGINRYIYICKSHLYRKIYTVPTTLAMAAAVWLSCFLLDFPNFVGWGDHGYDAKTMVCSYSRTASLSWLLFFVISAVLVPACIILYCYISVYLLVRNHGLTFTGGFQRNTVRLKKKDIQLMKTLFAIFLVFITCWVPYAIVVVADVNDTWPHYIHITVWIMAHGNSALDSILYGVMNKQFRDGYAVIISYIFCCCREAILKSNRVGTTTVSVLSMPTKPESKATPRPIKLAGVEEVSL</sequence>
<keyword evidence="12" id="KW-1185">Reference proteome</keyword>
<keyword evidence="8 9" id="KW-0807">Transducer</keyword>
<dbReference type="SMART" id="SM01381">
    <property type="entry name" value="7TM_GPCR_Srsx"/>
    <property type="match status" value="1"/>
</dbReference>
<evidence type="ECO:0000256" key="5">
    <source>
        <dbReference type="ARBA" id="ARBA00023040"/>
    </source>
</evidence>
<evidence type="ECO:0000256" key="7">
    <source>
        <dbReference type="ARBA" id="ARBA00023170"/>
    </source>
</evidence>
<keyword evidence="2" id="KW-1003">Cell membrane</keyword>
<evidence type="ECO:0000259" key="11">
    <source>
        <dbReference type="PROSITE" id="PS50262"/>
    </source>
</evidence>
<dbReference type="PROSITE" id="PS00237">
    <property type="entry name" value="G_PROTEIN_RECEP_F1_1"/>
    <property type="match status" value="1"/>
</dbReference>
<evidence type="ECO:0000256" key="10">
    <source>
        <dbReference type="SAM" id="Phobius"/>
    </source>
</evidence>
<dbReference type="CDD" id="cd00637">
    <property type="entry name" value="7tm_classA_rhodopsin-like"/>
    <property type="match status" value="1"/>
</dbReference>
<evidence type="ECO:0000256" key="6">
    <source>
        <dbReference type="ARBA" id="ARBA00023136"/>
    </source>
</evidence>
<dbReference type="PRINTS" id="PR00237">
    <property type="entry name" value="GPCRRHODOPSN"/>
</dbReference>
<organism evidence="12 13">
    <name type="scientific">Saccoglossus kowalevskii</name>
    <name type="common">Acorn worm</name>
    <dbReference type="NCBI Taxonomy" id="10224"/>
    <lineage>
        <taxon>Eukaryota</taxon>
        <taxon>Metazoa</taxon>
        <taxon>Hemichordata</taxon>
        <taxon>Enteropneusta</taxon>
        <taxon>Harrimaniidae</taxon>
        <taxon>Saccoglossus</taxon>
    </lineage>
</organism>
<feature type="transmembrane region" description="Helical" evidence="10">
    <location>
        <begin position="66"/>
        <end position="90"/>
    </location>
</feature>
<feature type="transmembrane region" description="Helical" evidence="10">
    <location>
        <begin position="189"/>
        <end position="218"/>
    </location>
</feature>
<evidence type="ECO:0000256" key="4">
    <source>
        <dbReference type="ARBA" id="ARBA00022989"/>
    </source>
</evidence>
<evidence type="ECO:0000256" key="3">
    <source>
        <dbReference type="ARBA" id="ARBA00022692"/>
    </source>
</evidence>
<accession>A0ABM0GUK7</accession>
<evidence type="ECO:0000256" key="1">
    <source>
        <dbReference type="ARBA" id="ARBA00004651"/>
    </source>
</evidence>
<dbReference type="GeneID" id="100372933"/>
<evidence type="ECO:0000313" key="12">
    <source>
        <dbReference type="Proteomes" id="UP000694865"/>
    </source>
</evidence>
<keyword evidence="4 10" id="KW-1133">Transmembrane helix</keyword>
<keyword evidence="7 9" id="KW-0675">Receptor</keyword>
<protein>
    <submittedName>
        <fullName evidence="13">Melatonin receptor type 1B-B-like</fullName>
    </submittedName>
</protein>
<reference evidence="13" key="1">
    <citation type="submission" date="2025-08" db="UniProtKB">
        <authorList>
            <consortium name="RefSeq"/>
        </authorList>
    </citation>
    <scope>IDENTIFICATION</scope>
    <source>
        <tissue evidence="13">Testes</tissue>
    </source>
</reference>
<proteinExistence type="inferred from homology"/>
<keyword evidence="3 9" id="KW-0812">Transmembrane</keyword>
<evidence type="ECO:0000256" key="2">
    <source>
        <dbReference type="ARBA" id="ARBA00022475"/>
    </source>
</evidence>
<dbReference type="PANTHER" id="PTHR24228">
    <property type="entry name" value="B2 BRADYKININ RECEPTOR/ANGIOTENSIN II RECEPTOR"/>
    <property type="match status" value="1"/>
</dbReference>
<dbReference type="PROSITE" id="PS50262">
    <property type="entry name" value="G_PROTEIN_RECEP_F1_2"/>
    <property type="match status" value="1"/>
</dbReference>
<dbReference type="RefSeq" id="XP_002737677.1">
    <property type="nucleotide sequence ID" value="XM_002737631.1"/>
</dbReference>
<dbReference type="PANTHER" id="PTHR24228:SF75">
    <property type="entry name" value="G-PROTEIN COUPLED RECEPTORS FAMILY 1 PROFILE DOMAIN-CONTAINING PROTEIN"/>
    <property type="match status" value="1"/>
</dbReference>
<feature type="transmembrane region" description="Helical" evidence="10">
    <location>
        <begin position="147"/>
        <end position="169"/>
    </location>
</feature>
<dbReference type="Proteomes" id="UP000694865">
    <property type="component" value="Unplaced"/>
</dbReference>
<evidence type="ECO:0000256" key="9">
    <source>
        <dbReference type="RuleBase" id="RU000688"/>
    </source>
</evidence>
<dbReference type="Gene3D" id="1.20.1070.10">
    <property type="entry name" value="Rhodopsin 7-helix transmembrane proteins"/>
    <property type="match status" value="1"/>
</dbReference>
<feature type="domain" description="G-protein coupled receptors family 1 profile" evidence="11">
    <location>
        <begin position="45"/>
        <end position="296"/>
    </location>
</feature>
<comment type="similarity">
    <text evidence="9">Belongs to the G-protein coupled receptor 1 family.</text>
</comment>
<keyword evidence="5 9" id="KW-0297">G-protein coupled receptor</keyword>
<feature type="transmembrane region" description="Helical" evidence="10">
    <location>
        <begin position="247"/>
        <end position="267"/>
    </location>
</feature>